<keyword evidence="2" id="KW-1185">Reference proteome</keyword>
<dbReference type="STRING" id="1612202.SAMN05421734_10566"/>
<name>A0A1G6JKQ1_9BACI</name>
<proteinExistence type="predicted"/>
<gene>
    <name evidence="1" type="ORF">SAMN05421734_10566</name>
</gene>
<dbReference type="AlphaFoldDB" id="A0A1G6JKQ1"/>
<evidence type="ECO:0000313" key="2">
    <source>
        <dbReference type="Proteomes" id="UP000242949"/>
    </source>
</evidence>
<evidence type="ECO:0000313" key="1">
    <source>
        <dbReference type="EMBL" id="SDC19005.1"/>
    </source>
</evidence>
<organism evidence="1 2">
    <name type="scientific">Pelagirhabdus alkalitolerans</name>
    <dbReference type="NCBI Taxonomy" id="1612202"/>
    <lineage>
        <taxon>Bacteria</taxon>
        <taxon>Bacillati</taxon>
        <taxon>Bacillota</taxon>
        <taxon>Bacilli</taxon>
        <taxon>Bacillales</taxon>
        <taxon>Bacillaceae</taxon>
        <taxon>Pelagirhabdus</taxon>
    </lineage>
</organism>
<accession>A0A1G6JKQ1</accession>
<dbReference type="EMBL" id="FMYI01000005">
    <property type="protein sequence ID" value="SDC19005.1"/>
    <property type="molecule type" value="Genomic_DNA"/>
</dbReference>
<protein>
    <submittedName>
        <fullName evidence="1">Uncharacterized protein</fullName>
    </submittedName>
</protein>
<dbReference type="Proteomes" id="UP000242949">
    <property type="component" value="Unassembled WGS sequence"/>
</dbReference>
<reference evidence="2" key="1">
    <citation type="submission" date="2016-09" db="EMBL/GenBank/DDBJ databases">
        <authorList>
            <person name="Varghese N."/>
            <person name="Submissions S."/>
        </authorList>
    </citation>
    <scope>NUCLEOTIDE SEQUENCE [LARGE SCALE GENOMIC DNA]</scope>
    <source>
        <strain evidence="2">S5</strain>
    </source>
</reference>
<sequence>MKRVFTVFLTDVRHPFLINVKKFEFTVEFLFFLMHNNTQDQKRILFISL</sequence>